<gene>
    <name evidence="2" type="primary">TXNDC11</name>
</gene>
<accession>A0A8I3RX45</accession>
<evidence type="ECO:0000256" key="1">
    <source>
        <dbReference type="SAM" id="MobiDB-lite"/>
    </source>
</evidence>
<organism evidence="2 3">
    <name type="scientific">Canis lupus familiaris</name>
    <name type="common">Dog</name>
    <name type="synonym">Canis familiaris</name>
    <dbReference type="NCBI Taxonomy" id="9615"/>
    <lineage>
        <taxon>Eukaryota</taxon>
        <taxon>Metazoa</taxon>
        <taxon>Chordata</taxon>
        <taxon>Craniata</taxon>
        <taxon>Vertebrata</taxon>
        <taxon>Euteleostomi</taxon>
        <taxon>Mammalia</taxon>
        <taxon>Eutheria</taxon>
        <taxon>Laurasiatheria</taxon>
        <taxon>Carnivora</taxon>
        <taxon>Caniformia</taxon>
        <taxon>Canidae</taxon>
        <taxon>Canis</taxon>
    </lineage>
</organism>
<feature type="region of interest" description="Disordered" evidence="1">
    <location>
        <begin position="1"/>
        <end position="51"/>
    </location>
</feature>
<evidence type="ECO:0000313" key="2">
    <source>
        <dbReference type="Ensembl" id="ENSCAFP00845017611.1"/>
    </source>
</evidence>
<evidence type="ECO:0000313" key="3">
    <source>
        <dbReference type="Proteomes" id="UP000805418"/>
    </source>
</evidence>
<keyword evidence="3" id="KW-1185">Reference proteome</keyword>
<feature type="compositionally biased region" description="Gly residues" evidence="1">
    <location>
        <begin position="1"/>
        <end position="12"/>
    </location>
</feature>
<sequence>MSECGGRGGGGSSSSSSSSDDAEDEGGGGGGGPAGSGSFSPAPAAASSAGRLRRGLRGASLMARRRPELLCGAVALGCALLVALKFTCRGPEPLENACILGSNDYLSTRAVCGALVQVSAEDENRTPPSTGP</sequence>
<reference evidence="2" key="3">
    <citation type="submission" date="2025-09" db="UniProtKB">
        <authorList>
            <consortium name="Ensembl"/>
        </authorList>
    </citation>
    <scope>IDENTIFICATION</scope>
    <source>
        <strain evidence="2">Boxer</strain>
    </source>
</reference>
<dbReference type="AlphaFoldDB" id="A0A8I3RX45"/>
<reference evidence="2" key="1">
    <citation type="submission" date="2020-03" db="EMBL/GenBank/DDBJ databases">
        <title>Long-read based genome assembly of a Labrador retriever dog.</title>
        <authorList>
            <person name="Eory L."/>
            <person name="Zhang W."/>
            <person name="Schoenebeck J."/>
        </authorList>
    </citation>
    <scope>NUCLEOTIDE SEQUENCE [LARGE SCALE GENOMIC DNA]</scope>
    <source>
        <strain evidence="2">Labrador retriever</strain>
    </source>
</reference>
<reference evidence="2" key="2">
    <citation type="submission" date="2025-08" db="UniProtKB">
        <authorList>
            <consortium name="Ensembl"/>
        </authorList>
    </citation>
    <scope>IDENTIFICATION</scope>
    <source>
        <strain evidence="2">Boxer</strain>
    </source>
</reference>
<dbReference type="Ensembl" id="ENSCAFT00845022417.1">
    <property type="protein sequence ID" value="ENSCAFP00845017611.1"/>
    <property type="gene ID" value="ENSCAFG00845012560.1"/>
</dbReference>
<dbReference type="OrthoDB" id="1910803at2759"/>
<proteinExistence type="predicted"/>
<name>A0A8I3RX45_CANLF</name>
<dbReference type="Proteomes" id="UP000805418">
    <property type="component" value="Chromosome 6"/>
</dbReference>
<dbReference type="GeneTree" id="ENSGT00390000016020"/>
<protein>
    <submittedName>
        <fullName evidence="2">Thioredoxin domain containing 11</fullName>
    </submittedName>
</protein>
<feature type="compositionally biased region" description="Low complexity" evidence="1">
    <location>
        <begin position="36"/>
        <end position="50"/>
    </location>
</feature>